<proteinExistence type="predicted"/>
<evidence type="ECO:0000313" key="2">
    <source>
        <dbReference type="Proteomes" id="UP000242814"/>
    </source>
</evidence>
<dbReference type="VEuPathDB" id="FungiDB:PADG_11311"/>
<reference evidence="1 2" key="1">
    <citation type="submission" date="2016-06" db="EMBL/GenBank/DDBJ databases">
        <authorList>
            <person name="Kjaerup R.B."/>
            <person name="Dalgaard T.S."/>
            <person name="Juul-Madsen H.R."/>
        </authorList>
    </citation>
    <scope>NUCLEOTIDE SEQUENCE [LARGE SCALE GENOMIC DNA]</scope>
    <source>
        <strain evidence="1 2">Pb300</strain>
    </source>
</reference>
<dbReference type="EMBL" id="LZYO01000035">
    <property type="protein sequence ID" value="ODH41153.1"/>
    <property type="molecule type" value="Genomic_DNA"/>
</dbReference>
<gene>
    <name evidence="1" type="ORF">ACO22_01453</name>
</gene>
<protein>
    <submittedName>
        <fullName evidence="1">Uncharacterized protein</fullName>
    </submittedName>
</protein>
<name>A0A1D2JLG3_PARBR</name>
<dbReference type="VEuPathDB" id="FungiDB:PABG_11711"/>
<dbReference type="Gene3D" id="3.30.420.40">
    <property type="match status" value="1"/>
</dbReference>
<dbReference type="SUPFAM" id="SSF53067">
    <property type="entry name" value="Actin-like ATPase domain"/>
    <property type="match status" value="1"/>
</dbReference>
<organism evidence="1 2">
    <name type="scientific">Paracoccidioides brasiliensis</name>
    <dbReference type="NCBI Taxonomy" id="121759"/>
    <lineage>
        <taxon>Eukaryota</taxon>
        <taxon>Fungi</taxon>
        <taxon>Dikarya</taxon>
        <taxon>Ascomycota</taxon>
        <taxon>Pezizomycotina</taxon>
        <taxon>Eurotiomycetes</taxon>
        <taxon>Eurotiomycetidae</taxon>
        <taxon>Onygenales</taxon>
        <taxon>Ajellomycetaceae</taxon>
        <taxon>Paracoccidioides</taxon>
    </lineage>
</organism>
<comment type="caution">
    <text evidence="1">The sequence shown here is derived from an EMBL/GenBank/DDBJ whole genome shotgun (WGS) entry which is preliminary data.</text>
</comment>
<dbReference type="InterPro" id="IPR043129">
    <property type="entry name" value="ATPase_NBD"/>
</dbReference>
<dbReference type="AlphaFoldDB" id="A0A1D2JLG3"/>
<sequence>MHTGLAASSLYNVGNWPVISKHGLPATSGYQLGESPAYALEGSIAVSGSEVSFLMNNLGFFRDARTINDEAATVPDSGAISNVRKCTKLPQSALQLRQATRLASSKTLQLSFRDGLRGMNRSNNMAFESEITESES</sequence>
<accession>A0A1D2JLG3</accession>
<dbReference type="Proteomes" id="UP000242814">
    <property type="component" value="Unassembled WGS sequence"/>
</dbReference>
<evidence type="ECO:0000313" key="1">
    <source>
        <dbReference type="EMBL" id="ODH41153.1"/>
    </source>
</evidence>